<name>A0ABN3XQD5_9ACTN</name>
<sequence length="173" mass="17897">MLVVKRVLGALLLAGGVLAGALSPATAASGAGTSGAGAAAPNCQHSGGGGKPRSAAYLLPGKAGSIQLCKDRRNRFWAYVIFYRPLASNRSAQAAIVTYRNGNWWSADTCDQGGNGYVRPGQTRCWTKKISAKSGAYSFAAGAVLYDTSDAKGPGIARNLTLRCPRVGNCFPD</sequence>
<keyword evidence="1" id="KW-0732">Signal</keyword>
<protein>
    <recommendedName>
        <fullName evidence="4">Secreted protein</fullName>
    </recommendedName>
</protein>
<organism evidence="2 3">
    <name type="scientific">Streptosporangium longisporum</name>
    <dbReference type="NCBI Taxonomy" id="46187"/>
    <lineage>
        <taxon>Bacteria</taxon>
        <taxon>Bacillati</taxon>
        <taxon>Actinomycetota</taxon>
        <taxon>Actinomycetes</taxon>
        <taxon>Streptosporangiales</taxon>
        <taxon>Streptosporangiaceae</taxon>
        <taxon>Streptosporangium</taxon>
    </lineage>
</organism>
<keyword evidence="3" id="KW-1185">Reference proteome</keyword>
<feature type="chain" id="PRO_5045902325" description="Secreted protein" evidence="1">
    <location>
        <begin position="28"/>
        <end position="173"/>
    </location>
</feature>
<gene>
    <name evidence="2" type="ORF">GCM10017559_03110</name>
</gene>
<comment type="caution">
    <text evidence="2">The sequence shown here is derived from an EMBL/GenBank/DDBJ whole genome shotgun (WGS) entry which is preliminary data.</text>
</comment>
<evidence type="ECO:0000313" key="3">
    <source>
        <dbReference type="Proteomes" id="UP001499930"/>
    </source>
</evidence>
<evidence type="ECO:0000313" key="2">
    <source>
        <dbReference type="EMBL" id="GAA2986782.1"/>
    </source>
</evidence>
<proteinExistence type="predicted"/>
<dbReference type="Proteomes" id="UP001499930">
    <property type="component" value="Unassembled WGS sequence"/>
</dbReference>
<dbReference type="EMBL" id="BAAAWD010000002">
    <property type="protein sequence ID" value="GAA2986782.1"/>
    <property type="molecule type" value="Genomic_DNA"/>
</dbReference>
<dbReference type="RefSeq" id="WP_344887153.1">
    <property type="nucleotide sequence ID" value="NZ_BAAAWD010000002.1"/>
</dbReference>
<evidence type="ECO:0000256" key="1">
    <source>
        <dbReference type="SAM" id="SignalP"/>
    </source>
</evidence>
<accession>A0ABN3XQD5</accession>
<reference evidence="2 3" key="1">
    <citation type="journal article" date="2019" name="Int. J. Syst. Evol. Microbiol.">
        <title>The Global Catalogue of Microorganisms (GCM) 10K type strain sequencing project: providing services to taxonomists for standard genome sequencing and annotation.</title>
        <authorList>
            <consortium name="The Broad Institute Genomics Platform"/>
            <consortium name="The Broad Institute Genome Sequencing Center for Infectious Disease"/>
            <person name="Wu L."/>
            <person name="Ma J."/>
        </authorList>
    </citation>
    <scope>NUCLEOTIDE SEQUENCE [LARGE SCALE GENOMIC DNA]</scope>
    <source>
        <strain evidence="2 3">JCM 3106</strain>
    </source>
</reference>
<feature type="signal peptide" evidence="1">
    <location>
        <begin position="1"/>
        <end position="27"/>
    </location>
</feature>
<evidence type="ECO:0008006" key="4">
    <source>
        <dbReference type="Google" id="ProtNLM"/>
    </source>
</evidence>